<gene>
    <name evidence="9 12" type="primary">rnc</name>
    <name evidence="12" type="ORF">E4633_12870</name>
</gene>
<dbReference type="Pfam" id="PF00035">
    <property type="entry name" value="dsrm"/>
    <property type="match status" value="1"/>
</dbReference>
<evidence type="ECO:0000313" key="12">
    <source>
        <dbReference type="EMBL" id="TGU71233.1"/>
    </source>
</evidence>
<dbReference type="Gene3D" id="3.30.160.20">
    <property type="match status" value="1"/>
</dbReference>
<proteinExistence type="inferred from homology"/>
<evidence type="ECO:0000256" key="9">
    <source>
        <dbReference type="HAMAP-Rule" id="MF_00104"/>
    </source>
</evidence>
<keyword evidence="6 9" id="KW-0255">Endonuclease</keyword>
<keyword evidence="9" id="KW-0699">rRNA-binding</keyword>
<dbReference type="PANTHER" id="PTHR11207">
    <property type="entry name" value="RIBONUCLEASE III"/>
    <property type="match status" value="1"/>
</dbReference>
<evidence type="ECO:0000259" key="11">
    <source>
        <dbReference type="PROSITE" id="PS50142"/>
    </source>
</evidence>
<dbReference type="EMBL" id="SRSC01000003">
    <property type="protein sequence ID" value="TGU71233.1"/>
    <property type="molecule type" value="Genomic_DNA"/>
</dbReference>
<accession>A0A4S1CDF4</accession>
<feature type="binding site" evidence="9">
    <location>
        <position position="124"/>
    </location>
    <ligand>
        <name>Mg(2+)</name>
        <dbReference type="ChEBI" id="CHEBI:18420"/>
    </ligand>
</feature>
<dbReference type="SUPFAM" id="SSF54768">
    <property type="entry name" value="dsRNA-binding domain-like"/>
    <property type="match status" value="1"/>
</dbReference>
<feature type="active site" evidence="9">
    <location>
        <position position="52"/>
    </location>
</feature>
<evidence type="ECO:0000256" key="6">
    <source>
        <dbReference type="ARBA" id="ARBA00022759"/>
    </source>
</evidence>
<dbReference type="InterPro" id="IPR011907">
    <property type="entry name" value="RNase_III"/>
</dbReference>
<protein>
    <recommendedName>
        <fullName evidence="9">Ribonuclease 3</fullName>
        <ecNumber evidence="9">3.1.26.3</ecNumber>
    </recommendedName>
    <alternativeName>
        <fullName evidence="9">Ribonuclease III</fullName>
        <shortName evidence="9">RNase III</shortName>
    </alternativeName>
</protein>
<dbReference type="GO" id="GO:0004525">
    <property type="term" value="F:ribonuclease III activity"/>
    <property type="evidence" value="ECO:0007669"/>
    <property type="project" value="UniProtKB-UniRule"/>
</dbReference>
<dbReference type="GO" id="GO:0005737">
    <property type="term" value="C:cytoplasm"/>
    <property type="evidence" value="ECO:0007669"/>
    <property type="project" value="UniProtKB-SubCell"/>
</dbReference>
<keyword evidence="8 9" id="KW-0694">RNA-binding</keyword>
<feature type="binding site" evidence="9">
    <location>
        <position position="48"/>
    </location>
    <ligand>
        <name>Mg(2+)</name>
        <dbReference type="ChEBI" id="CHEBI:18420"/>
    </ligand>
</feature>
<feature type="domain" description="DRBM" evidence="10">
    <location>
        <begin position="161"/>
        <end position="230"/>
    </location>
</feature>
<dbReference type="InterPro" id="IPR014720">
    <property type="entry name" value="dsRBD_dom"/>
</dbReference>
<dbReference type="SMART" id="SM00358">
    <property type="entry name" value="DSRM"/>
    <property type="match status" value="1"/>
</dbReference>
<name>A0A4S1CDF4_9BACT</name>
<dbReference type="AlphaFoldDB" id="A0A4S1CDF4"/>
<dbReference type="SMART" id="SM00535">
    <property type="entry name" value="RIBOc"/>
    <property type="match status" value="1"/>
</dbReference>
<dbReference type="GO" id="GO:0046872">
    <property type="term" value="F:metal ion binding"/>
    <property type="evidence" value="ECO:0007669"/>
    <property type="project" value="UniProtKB-KW"/>
</dbReference>
<comment type="function">
    <text evidence="9">Digests double-stranded RNA. Involved in the processing of primary rRNA transcript to yield the immediate precursors to the large and small rRNAs (23S and 16S). Processes some mRNAs, and tRNAs when they are encoded in the rRNA operon. Processes pre-crRNA and tracrRNA of type II CRISPR loci if present in the organism.</text>
</comment>
<evidence type="ECO:0000256" key="1">
    <source>
        <dbReference type="ARBA" id="ARBA00000109"/>
    </source>
</evidence>
<dbReference type="InterPro" id="IPR000999">
    <property type="entry name" value="RNase_III_dom"/>
</dbReference>
<organism evidence="12 13">
    <name type="scientific">Geomonas terrae</name>
    <dbReference type="NCBI Taxonomy" id="2562681"/>
    <lineage>
        <taxon>Bacteria</taxon>
        <taxon>Pseudomonadati</taxon>
        <taxon>Thermodesulfobacteriota</taxon>
        <taxon>Desulfuromonadia</taxon>
        <taxon>Geobacterales</taxon>
        <taxon>Geobacteraceae</taxon>
        <taxon>Geomonas</taxon>
    </lineage>
</organism>
<keyword evidence="5 9" id="KW-0540">Nuclease</keyword>
<dbReference type="HAMAP" id="MF_00104">
    <property type="entry name" value="RNase_III"/>
    <property type="match status" value="1"/>
</dbReference>
<dbReference type="EC" id="3.1.26.3" evidence="9"/>
<evidence type="ECO:0000256" key="3">
    <source>
        <dbReference type="ARBA" id="ARBA00022552"/>
    </source>
</evidence>
<evidence type="ECO:0000259" key="10">
    <source>
        <dbReference type="PROSITE" id="PS50137"/>
    </source>
</evidence>
<feature type="domain" description="RNase III" evidence="11">
    <location>
        <begin position="9"/>
        <end position="135"/>
    </location>
</feature>
<dbReference type="Gene3D" id="1.10.1520.10">
    <property type="entry name" value="Ribonuclease III domain"/>
    <property type="match status" value="1"/>
</dbReference>
<dbReference type="GO" id="GO:0019843">
    <property type="term" value="F:rRNA binding"/>
    <property type="evidence" value="ECO:0007669"/>
    <property type="project" value="UniProtKB-KW"/>
</dbReference>
<dbReference type="GO" id="GO:0010468">
    <property type="term" value="P:regulation of gene expression"/>
    <property type="evidence" value="ECO:0007669"/>
    <property type="project" value="TreeGrafter"/>
</dbReference>
<dbReference type="SUPFAM" id="SSF69065">
    <property type="entry name" value="RNase III domain-like"/>
    <property type="match status" value="1"/>
</dbReference>
<keyword evidence="9" id="KW-0479">Metal-binding</keyword>
<evidence type="ECO:0000256" key="4">
    <source>
        <dbReference type="ARBA" id="ARBA00022664"/>
    </source>
</evidence>
<keyword evidence="3 9" id="KW-0698">rRNA processing</keyword>
<evidence type="ECO:0000256" key="2">
    <source>
        <dbReference type="ARBA" id="ARBA00010183"/>
    </source>
</evidence>
<evidence type="ECO:0000256" key="5">
    <source>
        <dbReference type="ARBA" id="ARBA00022722"/>
    </source>
</evidence>
<comment type="subcellular location">
    <subcellularLocation>
        <location evidence="9">Cytoplasm</location>
    </subcellularLocation>
</comment>
<keyword evidence="9" id="KW-0460">Magnesium</keyword>
<comment type="subunit">
    <text evidence="9">Homodimer.</text>
</comment>
<keyword evidence="9" id="KW-0819">tRNA processing</keyword>
<feature type="binding site" evidence="9">
    <location>
        <position position="121"/>
    </location>
    <ligand>
        <name>Mg(2+)</name>
        <dbReference type="ChEBI" id="CHEBI:18420"/>
    </ligand>
</feature>
<dbReference type="CDD" id="cd10845">
    <property type="entry name" value="DSRM_RNAse_III_family"/>
    <property type="match status" value="1"/>
</dbReference>
<dbReference type="Pfam" id="PF14622">
    <property type="entry name" value="Ribonucleas_3_3"/>
    <property type="match status" value="1"/>
</dbReference>
<dbReference type="PANTHER" id="PTHR11207:SF0">
    <property type="entry name" value="RIBONUCLEASE 3"/>
    <property type="match status" value="1"/>
</dbReference>
<dbReference type="Proteomes" id="UP000306416">
    <property type="component" value="Unassembled WGS sequence"/>
</dbReference>
<dbReference type="NCBIfam" id="TIGR02191">
    <property type="entry name" value="RNaseIII"/>
    <property type="match status" value="1"/>
</dbReference>
<reference evidence="12 13" key="1">
    <citation type="submission" date="2019-04" db="EMBL/GenBank/DDBJ databases">
        <title>Geobacter oryzae sp. nov., ferric-reducing bacteria isolated from paddy soil.</title>
        <authorList>
            <person name="Xu Z."/>
            <person name="Masuda Y."/>
            <person name="Itoh H."/>
            <person name="Senoo K."/>
        </authorList>
    </citation>
    <scope>NUCLEOTIDE SEQUENCE [LARGE SCALE GENOMIC DNA]</scope>
    <source>
        <strain evidence="12 13">Red111</strain>
    </source>
</reference>
<feature type="active site" evidence="9">
    <location>
        <position position="124"/>
    </location>
</feature>
<dbReference type="PROSITE" id="PS50142">
    <property type="entry name" value="RNASE_3_2"/>
    <property type="match status" value="1"/>
</dbReference>
<sequence length="232" mass="25784">MSEIREDKMQRVEERLNYRFATRELLEEALTHRTYVNEAGGKDNQRLEFFGDAVLDFLLSDLLLARFPQSREGELTKMRAALVDEVSLARIAGSLELGASLRLGKGEEKGGGREKRSLLADAFEALLAAVYLDGGIDAVRAVVHGLFEPLLSCPEILSGRDAKTELQERARLLRGELPRYQLKQASGPDHDRRFSVEVYIGAELMGEGVGRTKKEAEQDAARAAMQLLKGKP</sequence>
<dbReference type="FunFam" id="1.10.1520.10:FF:000001">
    <property type="entry name" value="Ribonuclease 3"/>
    <property type="match status" value="1"/>
</dbReference>
<keyword evidence="4 9" id="KW-0507">mRNA processing</keyword>
<comment type="catalytic activity">
    <reaction evidence="1 9">
        <text>Endonucleolytic cleavage to 5'-phosphomonoester.</text>
        <dbReference type="EC" id="3.1.26.3"/>
    </reaction>
</comment>
<dbReference type="PROSITE" id="PS50137">
    <property type="entry name" value="DS_RBD"/>
    <property type="match status" value="1"/>
</dbReference>
<dbReference type="GO" id="GO:0008033">
    <property type="term" value="P:tRNA processing"/>
    <property type="evidence" value="ECO:0007669"/>
    <property type="project" value="UniProtKB-KW"/>
</dbReference>
<comment type="caution">
    <text evidence="12">The sequence shown here is derived from an EMBL/GenBank/DDBJ whole genome shotgun (WGS) entry which is preliminary data.</text>
</comment>
<dbReference type="RefSeq" id="WP_135870668.1">
    <property type="nucleotide sequence ID" value="NZ_SRSC01000003.1"/>
</dbReference>
<evidence type="ECO:0000256" key="7">
    <source>
        <dbReference type="ARBA" id="ARBA00022801"/>
    </source>
</evidence>
<dbReference type="GO" id="GO:0006364">
    <property type="term" value="P:rRNA processing"/>
    <property type="evidence" value="ECO:0007669"/>
    <property type="project" value="UniProtKB-UniRule"/>
</dbReference>
<evidence type="ECO:0000256" key="8">
    <source>
        <dbReference type="ARBA" id="ARBA00022884"/>
    </source>
</evidence>
<keyword evidence="13" id="KW-1185">Reference proteome</keyword>
<evidence type="ECO:0000313" key="13">
    <source>
        <dbReference type="Proteomes" id="UP000306416"/>
    </source>
</evidence>
<keyword evidence="9" id="KW-0963">Cytoplasm</keyword>
<dbReference type="CDD" id="cd00593">
    <property type="entry name" value="RIBOc"/>
    <property type="match status" value="1"/>
</dbReference>
<comment type="similarity">
    <text evidence="2">Belongs to the ribonuclease III family.</text>
</comment>
<dbReference type="InterPro" id="IPR036389">
    <property type="entry name" value="RNase_III_sf"/>
</dbReference>
<comment type="cofactor">
    <cofactor evidence="9">
        <name>Mg(2+)</name>
        <dbReference type="ChEBI" id="CHEBI:18420"/>
    </cofactor>
</comment>
<dbReference type="GO" id="GO:0006397">
    <property type="term" value="P:mRNA processing"/>
    <property type="evidence" value="ECO:0007669"/>
    <property type="project" value="UniProtKB-UniRule"/>
</dbReference>
<keyword evidence="7 9" id="KW-0378">Hydrolase</keyword>
<dbReference type="GO" id="GO:0003725">
    <property type="term" value="F:double-stranded RNA binding"/>
    <property type="evidence" value="ECO:0007669"/>
    <property type="project" value="TreeGrafter"/>
</dbReference>